<reference evidence="2" key="1">
    <citation type="submission" date="2017-03" db="EMBL/GenBank/DDBJ databases">
        <title>Phytopthora megakarya and P. palmivora, two closely related causual agents of cacao black pod achieved similar genome size and gene model numbers by different mechanisms.</title>
        <authorList>
            <person name="Ali S."/>
            <person name="Shao J."/>
            <person name="Larry D.J."/>
            <person name="Kronmiller B."/>
            <person name="Shen D."/>
            <person name="Strem M.D."/>
            <person name="Melnick R.L."/>
            <person name="Guiltinan M.J."/>
            <person name="Tyler B.M."/>
            <person name="Meinhardt L.W."/>
            <person name="Bailey B.A."/>
        </authorList>
    </citation>
    <scope>NUCLEOTIDE SEQUENCE [LARGE SCALE GENOMIC DNA]</scope>
    <source>
        <strain evidence="2">zdho120</strain>
    </source>
</reference>
<keyword evidence="1" id="KW-0378">Hydrolase</keyword>
<evidence type="ECO:0000313" key="2">
    <source>
        <dbReference type="Proteomes" id="UP000198211"/>
    </source>
</evidence>
<protein>
    <submittedName>
        <fullName evidence="1">Cysteine protease</fullName>
    </submittedName>
</protein>
<dbReference type="GO" id="GO:0006508">
    <property type="term" value="P:proteolysis"/>
    <property type="evidence" value="ECO:0007669"/>
    <property type="project" value="UniProtKB-KW"/>
</dbReference>
<dbReference type="AlphaFoldDB" id="A0A225WKZ2"/>
<name>A0A225WKZ2_9STRA</name>
<sequence>MPKRVCKQVLRSDKAEKLKLWDENPDWTPTEAAKKLGVSRTTLLGWCGDPKLNADKAPAENGDGFRAKGAGRKHRLEEYECDAIAFYDQRLAEGEPVTHSVMRQHCKTKYFALKDVPKQHNWITRFLKCYKQSPPVGRTLASTQPDETLVEEVIPTTADVATQTDAVETTPTEHSATKTAVETQTDEVFETTMQTAHNS</sequence>
<gene>
    <name evidence="1" type="ORF">PHMEG_0008533</name>
</gene>
<organism evidence="1 2">
    <name type="scientific">Phytophthora megakarya</name>
    <dbReference type="NCBI Taxonomy" id="4795"/>
    <lineage>
        <taxon>Eukaryota</taxon>
        <taxon>Sar</taxon>
        <taxon>Stramenopiles</taxon>
        <taxon>Oomycota</taxon>
        <taxon>Peronosporomycetes</taxon>
        <taxon>Peronosporales</taxon>
        <taxon>Peronosporaceae</taxon>
        <taxon>Phytophthora</taxon>
    </lineage>
</organism>
<dbReference type="OrthoDB" id="129665at2759"/>
<comment type="caution">
    <text evidence="1">The sequence shown here is derived from an EMBL/GenBank/DDBJ whole genome shotgun (WGS) entry which is preliminary data.</text>
</comment>
<keyword evidence="2" id="KW-1185">Reference proteome</keyword>
<dbReference type="EMBL" id="NBNE01000741">
    <property type="protein sequence ID" value="OWZ17520.1"/>
    <property type="molecule type" value="Genomic_DNA"/>
</dbReference>
<keyword evidence="1" id="KW-0645">Protease</keyword>
<dbReference type="Proteomes" id="UP000198211">
    <property type="component" value="Unassembled WGS sequence"/>
</dbReference>
<accession>A0A225WKZ2</accession>
<dbReference type="GO" id="GO:0008233">
    <property type="term" value="F:peptidase activity"/>
    <property type="evidence" value="ECO:0007669"/>
    <property type="project" value="UniProtKB-KW"/>
</dbReference>
<evidence type="ECO:0000313" key="1">
    <source>
        <dbReference type="EMBL" id="OWZ17520.1"/>
    </source>
</evidence>
<proteinExistence type="predicted"/>